<protein>
    <submittedName>
        <fullName evidence="2">Uncharacterized protein</fullName>
    </submittedName>
</protein>
<reference evidence="2 3" key="1">
    <citation type="submission" date="2014-11" db="EMBL/GenBank/DDBJ databases">
        <authorList>
            <person name="Zhu J."/>
            <person name="Qi W."/>
            <person name="Song R."/>
        </authorList>
    </citation>
    <scope>NUCLEOTIDE SEQUENCE [LARGE SCALE GENOMIC DNA]</scope>
</reference>
<evidence type="ECO:0000256" key="1">
    <source>
        <dbReference type="SAM" id="MobiDB-lite"/>
    </source>
</evidence>
<name>A0A0G4ELL8_VITBC</name>
<dbReference type="PhylomeDB" id="A0A0G4ELL8"/>
<dbReference type="InParanoid" id="A0A0G4ELL8"/>
<dbReference type="EMBL" id="CDMY01000267">
    <property type="protein sequence ID" value="CEL98318.1"/>
    <property type="molecule type" value="Genomic_DNA"/>
</dbReference>
<sequence>MEEAASKRKKRDHDAPGAAAAAAARQSVRLPGDGECFQRTTVGNGIASQKIDGPTHNRHTEKEAAKDGAENKVKKRMGNLQTVNIDATEGQLPLAVELLQASKATLKYIRIDEPTARRPWEGGAPGAQGGAAASGVVFDGVEELRVTNQLWLETFRRHGWVFPELSKLGVGHVYSSDRYGGAGFQWHHQNTHLTLPSLTHIVSTSPKLTSIQADVIDTVDGTEWRAFCDAVAGCANLTSIEGLTLLASDEIRLSAEQKKADSKHNSVLKRPVYHSLAALTTALNTHWSDEHGLDGDIKDRGSDGMPSPSAAEEPHTLKSESVEQVNAKGDTERTEARPRKLSFNHEFVFGASFCRQLKRRLGTDDFTLQDLLEWARGVKCQLEWRQRREDLEDPDDRPPHPLDISSTTAPARLRWRDVVIDCASKTPTGDATAPKDGLVADLIRVVAKTHEKVDLVSAGFPIDDSWAELLTFPRATHLSVRGGRGLQKMLEGIPGWLLDVDEGGNNRRLPSVQHLYVELLGELPRGANAGKLQALVGSLKHLRTVRIFGHGLGDMSQCVSYLCPAQPLDKLELFFYEDTGYDVDEAAHKVRPNLSYPLIAGIFSARINSDPGCIRGVPRDCVTSMLSMALTMRPSKVDFDLQVWPLPEWYPDEHCMYSLNDDSPSQEEGADEEGGEEGEGGWEKSRDEFSAKCTAMVQDAYDVQCFEHSVDFPSMGVRDDIHVYFQLGLTRKEGAGAGR</sequence>
<feature type="compositionally biased region" description="Basic and acidic residues" evidence="1">
    <location>
        <begin position="290"/>
        <end position="302"/>
    </location>
</feature>
<feature type="region of interest" description="Disordered" evidence="1">
    <location>
        <begin position="1"/>
        <end position="35"/>
    </location>
</feature>
<feature type="compositionally biased region" description="Basic and acidic residues" evidence="1">
    <location>
        <begin position="53"/>
        <end position="72"/>
    </location>
</feature>
<evidence type="ECO:0000313" key="3">
    <source>
        <dbReference type="Proteomes" id="UP000041254"/>
    </source>
</evidence>
<keyword evidence="3" id="KW-1185">Reference proteome</keyword>
<feature type="region of interest" description="Disordered" evidence="1">
    <location>
        <begin position="47"/>
        <end position="73"/>
    </location>
</feature>
<evidence type="ECO:0000313" key="2">
    <source>
        <dbReference type="EMBL" id="CEL98318.1"/>
    </source>
</evidence>
<feature type="region of interest" description="Disordered" evidence="1">
    <location>
        <begin position="290"/>
        <end position="337"/>
    </location>
</feature>
<feature type="compositionally biased region" description="Acidic residues" evidence="1">
    <location>
        <begin position="664"/>
        <end position="680"/>
    </location>
</feature>
<feature type="region of interest" description="Disordered" evidence="1">
    <location>
        <begin position="657"/>
        <end position="685"/>
    </location>
</feature>
<feature type="compositionally biased region" description="Basic and acidic residues" evidence="1">
    <location>
        <begin position="312"/>
        <end position="321"/>
    </location>
</feature>
<gene>
    <name evidence="2" type="ORF">Vbra_7922</name>
</gene>
<organism evidence="2 3">
    <name type="scientific">Vitrella brassicaformis (strain CCMP3155)</name>
    <dbReference type="NCBI Taxonomy" id="1169540"/>
    <lineage>
        <taxon>Eukaryota</taxon>
        <taxon>Sar</taxon>
        <taxon>Alveolata</taxon>
        <taxon>Colpodellida</taxon>
        <taxon>Vitrellaceae</taxon>
        <taxon>Vitrella</taxon>
    </lineage>
</organism>
<dbReference type="AlphaFoldDB" id="A0A0G4ELL8"/>
<dbReference type="VEuPathDB" id="CryptoDB:Vbra_7922"/>
<accession>A0A0G4ELL8</accession>
<proteinExistence type="predicted"/>
<dbReference type="Proteomes" id="UP000041254">
    <property type="component" value="Unassembled WGS sequence"/>
</dbReference>